<dbReference type="EMBL" id="JARJLG010000137">
    <property type="protein sequence ID" value="KAJ7738463.1"/>
    <property type="molecule type" value="Genomic_DNA"/>
</dbReference>
<feature type="compositionally biased region" description="Basic and acidic residues" evidence="1">
    <location>
        <begin position="209"/>
        <end position="221"/>
    </location>
</feature>
<dbReference type="Pfam" id="PF01936">
    <property type="entry name" value="NYN"/>
    <property type="match status" value="1"/>
</dbReference>
<dbReference type="AlphaFoldDB" id="A0AAD7MZ56"/>
<name>A0AAD7MZ56_9AGAR</name>
<evidence type="ECO:0000313" key="3">
    <source>
        <dbReference type="EMBL" id="KAJ7738463.1"/>
    </source>
</evidence>
<evidence type="ECO:0000313" key="4">
    <source>
        <dbReference type="Proteomes" id="UP001215280"/>
    </source>
</evidence>
<dbReference type="InterPro" id="IPR024768">
    <property type="entry name" value="Marf1"/>
</dbReference>
<dbReference type="GO" id="GO:0004540">
    <property type="term" value="F:RNA nuclease activity"/>
    <property type="evidence" value="ECO:0007669"/>
    <property type="project" value="InterPro"/>
</dbReference>
<evidence type="ECO:0000259" key="2">
    <source>
        <dbReference type="Pfam" id="PF01936"/>
    </source>
</evidence>
<feature type="region of interest" description="Disordered" evidence="1">
    <location>
        <begin position="209"/>
        <end position="229"/>
    </location>
</feature>
<dbReference type="GO" id="GO:0010468">
    <property type="term" value="P:regulation of gene expression"/>
    <property type="evidence" value="ECO:0007669"/>
    <property type="project" value="InterPro"/>
</dbReference>
<reference evidence="3" key="1">
    <citation type="submission" date="2023-03" db="EMBL/GenBank/DDBJ databases">
        <title>Massive genome expansion in bonnet fungi (Mycena s.s.) driven by repeated elements and novel gene families across ecological guilds.</title>
        <authorList>
            <consortium name="Lawrence Berkeley National Laboratory"/>
            <person name="Harder C.B."/>
            <person name="Miyauchi S."/>
            <person name="Viragh M."/>
            <person name="Kuo A."/>
            <person name="Thoen E."/>
            <person name="Andreopoulos B."/>
            <person name="Lu D."/>
            <person name="Skrede I."/>
            <person name="Drula E."/>
            <person name="Henrissat B."/>
            <person name="Morin E."/>
            <person name="Kohler A."/>
            <person name="Barry K."/>
            <person name="LaButti K."/>
            <person name="Morin E."/>
            <person name="Salamov A."/>
            <person name="Lipzen A."/>
            <person name="Mereny Z."/>
            <person name="Hegedus B."/>
            <person name="Baldrian P."/>
            <person name="Stursova M."/>
            <person name="Weitz H."/>
            <person name="Taylor A."/>
            <person name="Grigoriev I.V."/>
            <person name="Nagy L.G."/>
            <person name="Martin F."/>
            <person name="Kauserud H."/>
        </authorList>
    </citation>
    <scope>NUCLEOTIDE SEQUENCE</scope>
    <source>
        <strain evidence="3">CBHHK188m</strain>
    </source>
</reference>
<evidence type="ECO:0000256" key="1">
    <source>
        <dbReference type="SAM" id="MobiDB-lite"/>
    </source>
</evidence>
<sequence length="450" mass="48754">MQSSNTKSSDVAVFWDYENCHSSSQVSGYEVVNGIRNVAHRFGSVKHFKAYMEMPDPDTPRSLGLRSELQSSGVSLTDCPHNGRKNVADQMIIVDMMAYAMDHPAPATIILISGDRDFAYAVSILGLRRYKIVIVSLPMPGAHISLKSQASVCLDWNSPTARRVSYLPTPESSYSAPKVTQPSKKPMIPVAEPSTPIFVSPIEPVMEHPRPVSPAREEPEVRPAYSPNSTPIPKPFLNLASVGNSAIPTVIPGPESTNTPSQSWQVPVHSSAASFSEDLLSAHIRRCMDIVSDVRAPSPQISGPSTNPHMSTQIAAPQIPVPSATSSMQPPTPIPTPQIPGPSMNLSMPPQTPVLTLSEIPGSSTNPSTSPKTIPPMFRILVESLQKQRDKGVLRPLRSIIAVDIITKDRQLYKRAGVEKFAQFSALAEKAKIIELGGSQAQAWISLHTD</sequence>
<organism evidence="3 4">
    <name type="scientific">Mycena maculata</name>
    <dbReference type="NCBI Taxonomy" id="230809"/>
    <lineage>
        <taxon>Eukaryota</taxon>
        <taxon>Fungi</taxon>
        <taxon>Dikarya</taxon>
        <taxon>Basidiomycota</taxon>
        <taxon>Agaricomycotina</taxon>
        <taxon>Agaricomycetes</taxon>
        <taxon>Agaricomycetidae</taxon>
        <taxon>Agaricales</taxon>
        <taxon>Marasmiineae</taxon>
        <taxon>Mycenaceae</taxon>
        <taxon>Mycena</taxon>
    </lineage>
</organism>
<keyword evidence="4" id="KW-1185">Reference proteome</keyword>
<accession>A0AAD7MZ56</accession>
<dbReference type="PANTHER" id="PTHR14379">
    <property type="entry name" value="LIMKAIN B LKAP"/>
    <property type="match status" value="1"/>
</dbReference>
<dbReference type="InterPro" id="IPR021139">
    <property type="entry name" value="NYN"/>
</dbReference>
<dbReference type="Proteomes" id="UP001215280">
    <property type="component" value="Unassembled WGS sequence"/>
</dbReference>
<gene>
    <name evidence="3" type="ORF">DFH07DRAFT_927132</name>
</gene>
<proteinExistence type="predicted"/>
<dbReference type="GO" id="GO:0005777">
    <property type="term" value="C:peroxisome"/>
    <property type="evidence" value="ECO:0007669"/>
    <property type="project" value="InterPro"/>
</dbReference>
<dbReference type="Gene3D" id="3.40.50.1010">
    <property type="entry name" value="5'-nuclease"/>
    <property type="match status" value="1"/>
</dbReference>
<dbReference type="PANTHER" id="PTHR14379:SF3">
    <property type="entry name" value="MEIOSIS REGULATOR AND MRNA STABILITY FACTOR 1"/>
    <property type="match status" value="1"/>
</dbReference>
<feature type="domain" description="NYN" evidence="2">
    <location>
        <begin position="11"/>
        <end position="152"/>
    </location>
</feature>
<protein>
    <submittedName>
        <fullName evidence="3">DUF537-domain-containing protein</fullName>
    </submittedName>
</protein>
<comment type="caution">
    <text evidence="3">The sequence shown here is derived from an EMBL/GenBank/DDBJ whole genome shotgun (WGS) entry which is preliminary data.</text>
</comment>
<dbReference type="GO" id="GO:1905762">
    <property type="term" value="F:CCR4-NOT complex binding"/>
    <property type="evidence" value="ECO:0007669"/>
    <property type="project" value="TreeGrafter"/>
</dbReference>
<dbReference type="CDD" id="cd10910">
    <property type="entry name" value="PIN_limkain_b1_N_like"/>
    <property type="match status" value="1"/>
</dbReference>